<sequence>MGKMDKYIIEDNVVRNLNRNARYLVLSGKQNNGPNGQMLPKAKYMNNLRWACKLEKQAITLLGTKCGYDEPKAPNGTTGVFFNMDIDWDEPDILTAMDSWTNEINEFAMQQVGKNEVRYRDPVIRNWLNLVRPDITKIGCAEITCVENGLNKYRAYCLVDKAPFKLGDVVYEAGNGGCKYGDSCPAGFKCDRLGLCKEIPKPKP</sequence>
<dbReference type="CDD" id="cd05380">
    <property type="entry name" value="CAP_euk"/>
    <property type="match status" value="1"/>
</dbReference>
<evidence type="ECO:0000313" key="2">
    <source>
        <dbReference type="EMBL" id="EPB69046.1"/>
    </source>
</evidence>
<accession>A0A0D6LGJ0</accession>
<gene>
    <name evidence="2" type="ORF">ANCCEY_11863</name>
</gene>
<keyword evidence="3" id="KW-1185">Reference proteome</keyword>
<protein>
    <submittedName>
        <fullName evidence="2">SCP-like protein</fullName>
    </submittedName>
</protein>
<dbReference type="Proteomes" id="UP000054495">
    <property type="component" value="Unassembled WGS sequence"/>
</dbReference>
<dbReference type="Gene3D" id="3.40.33.10">
    <property type="entry name" value="CAP"/>
    <property type="match status" value="1"/>
</dbReference>
<dbReference type="Pfam" id="PF00188">
    <property type="entry name" value="CAP"/>
    <property type="match status" value="1"/>
</dbReference>
<evidence type="ECO:0000313" key="3">
    <source>
        <dbReference type="Proteomes" id="UP000054495"/>
    </source>
</evidence>
<dbReference type="InterPro" id="IPR014044">
    <property type="entry name" value="CAP_dom"/>
</dbReference>
<proteinExistence type="predicted"/>
<dbReference type="SUPFAM" id="SSF55797">
    <property type="entry name" value="PR-1-like"/>
    <property type="match status" value="1"/>
</dbReference>
<dbReference type="InterPro" id="IPR035940">
    <property type="entry name" value="CAP_sf"/>
</dbReference>
<organism evidence="2 3">
    <name type="scientific">Ancylostoma ceylanicum</name>
    <dbReference type="NCBI Taxonomy" id="53326"/>
    <lineage>
        <taxon>Eukaryota</taxon>
        <taxon>Metazoa</taxon>
        <taxon>Ecdysozoa</taxon>
        <taxon>Nematoda</taxon>
        <taxon>Chromadorea</taxon>
        <taxon>Rhabditida</taxon>
        <taxon>Rhabditina</taxon>
        <taxon>Rhabditomorpha</taxon>
        <taxon>Strongyloidea</taxon>
        <taxon>Ancylostomatidae</taxon>
        <taxon>Ancylostomatinae</taxon>
        <taxon>Ancylostoma</taxon>
    </lineage>
</organism>
<dbReference type="AlphaFoldDB" id="A0A0D6LGJ0"/>
<evidence type="ECO:0000259" key="1">
    <source>
        <dbReference type="Pfam" id="PF00188"/>
    </source>
</evidence>
<dbReference type="EMBL" id="KE125348">
    <property type="protein sequence ID" value="EPB69046.1"/>
    <property type="molecule type" value="Genomic_DNA"/>
</dbReference>
<feature type="domain" description="SCP" evidence="1">
    <location>
        <begin position="41"/>
        <end position="148"/>
    </location>
</feature>
<reference evidence="2 3" key="1">
    <citation type="submission" date="2013-05" db="EMBL/GenBank/DDBJ databases">
        <title>Draft genome of the parasitic nematode Anyclostoma ceylanicum.</title>
        <authorList>
            <person name="Mitreva M."/>
        </authorList>
    </citation>
    <scope>NUCLEOTIDE SEQUENCE [LARGE SCALE GENOMIC DNA]</scope>
</reference>
<name>A0A0D6LGJ0_9BILA</name>